<sequence>MTSFRPSQRVPLQASGPWGCLSKATARAPSPMAKSRRAGMTYAEGSNPSKVGDAGALCERLCEPNVLVIDPFSNILQEQSDGTYSSFKRSAASSNSAHPELTGLTRPMASSQASSGSACCRRGSVDFGLRPSRRRRAVRETMQSERPTIRCFLQFSPSGTNRANKTDRLLASFLRICLLPKRERGLWPTTQSTPARCARDYASRTS</sequence>
<protein>
    <submittedName>
        <fullName evidence="2">Uncharacterized protein</fullName>
    </submittedName>
</protein>
<accession>A0A5C3MZH4</accession>
<dbReference type="EMBL" id="ML213512">
    <property type="protein sequence ID" value="TFK50869.1"/>
    <property type="molecule type" value="Genomic_DNA"/>
</dbReference>
<dbReference type="AlphaFoldDB" id="A0A5C3MZH4"/>
<name>A0A5C3MZH4_9AGAM</name>
<keyword evidence="3" id="KW-1185">Reference proteome</keyword>
<gene>
    <name evidence="2" type="ORF">OE88DRAFT_190081</name>
</gene>
<dbReference type="Proteomes" id="UP000305948">
    <property type="component" value="Unassembled WGS sequence"/>
</dbReference>
<evidence type="ECO:0000313" key="3">
    <source>
        <dbReference type="Proteomes" id="UP000305948"/>
    </source>
</evidence>
<feature type="region of interest" description="Disordered" evidence="1">
    <location>
        <begin position="87"/>
        <end position="117"/>
    </location>
</feature>
<evidence type="ECO:0000313" key="2">
    <source>
        <dbReference type="EMBL" id="TFK50869.1"/>
    </source>
</evidence>
<reference evidence="2 3" key="1">
    <citation type="journal article" date="2019" name="Nat. Ecol. Evol.">
        <title>Megaphylogeny resolves global patterns of mushroom evolution.</title>
        <authorList>
            <person name="Varga T."/>
            <person name="Krizsan K."/>
            <person name="Foldi C."/>
            <person name="Dima B."/>
            <person name="Sanchez-Garcia M."/>
            <person name="Sanchez-Ramirez S."/>
            <person name="Szollosi G.J."/>
            <person name="Szarkandi J.G."/>
            <person name="Papp V."/>
            <person name="Albert L."/>
            <person name="Andreopoulos W."/>
            <person name="Angelini C."/>
            <person name="Antonin V."/>
            <person name="Barry K.W."/>
            <person name="Bougher N.L."/>
            <person name="Buchanan P."/>
            <person name="Buyck B."/>
            <person name="Bense V."/>
            <person name="Catcheside P."/>
            <person name="Chovatia M."/>
            <person name="Cooper J."/>
            <person name="Damon W."/>
            <person name="Desjardin D."/>
            <person name="Finy P."/>
            <person name="Geml J."/>
            <person name="Haridas S."/>
            <person name="Hughes K."/>
            <person name="Justo A."/>
            <person name="Karasinski D."/>
            <person name="Kautmanova I."/>
            <person name="Kiss B."/>
            <person name="Kocsube S."/>
            <person name="Kotiranta H."/>
            <person name="LaButti K.M."/>
            <person name="Lechner B.E."/>
            <person name="Liimatainen K."/>
            <person name="Lipzen A."/>
            <person name="Lukacs Z."/>
            <person name="Mihaltcheva S."/>
            <person name="Morgado L.N."/>
            <person name="Niskanen T."/>
            <person name="Noordeloos M.E."/>
            <person name="Ohm R.A."/>
            <person name="Ortiz-Santana B."/>
            <person name="Ovrebo C."/>
            <person name="Racz N."/>
            <person name="Riley R."/>
            <person name="Savchenko A."/>
            <person name="Shiryaev A."/>
            <person name="Soop K."/>
            <person name="Spirin V."/>
            <person name="Szebenyi C."/>
            <person name="Tomsovsky M."/>
            <person name="Tulloss R.E."/>
            <person name="Uehling J."/>
            <person name="Grigoriev I.V."/>
            <person name="Vagvolgyi C."/>
            <person name="Papp T."/>
            <person name="Martin F.M."/>
            <person name="Miettinen O."/>
            <person name="Hibbett D.S."/>
            <person name="Nagy L.G."/>
        </authorList>
    </citation>
    <scope>NUCLEOTIDE SEQUENCE [LARGE SCALE GENOMIC DNA]</scope>
    <source>
        <strain evidence="2 3">OMC1185</strain>
    </source>
</reference>
<organism evidence="2 3">
    <name type="scientific">Heliocybe sulcata</name>
    <dbReference type="NCBI Taxonomy" id="5364"/>
    <lineage>
        <taxon>Eukaryota</taxon>
        <taxon>Fungi</taxon>
        <taxon>Dikarya</taxon>
        <taxon>Basidiomycota</taxon>
        <taxon>Agaricomycotina</taxon>
        <taxon>Agaricomycetes</taxon>
        <taxon>Gloeophyllales</taxon>
        <taxon>Gloeophyllaceae</taxon>
        <taxon>Heliocybe</taxon>
    </lineage>
</organism>
<feature type="compositionally biased region" description="Low complexity" evidence="1">
    <location>
        <begin position="87"/>
        <end position="97"/>
    </location>
</feature>
<proteinExistence type="predicted"/>
<evidence type="ECO:0000256" key="1">
    <source>
        <dbReference type="SAM" id="MobiDB-lite"/>
    </source>
</evidence>